<dbReference type="RefSeq" id="WP_318599967.1">
    <property type="nucleotide sequence ID" value="NZ_JAWSTH010000090.1"/>
</dbReference>
<evidence type="ECO:0000259" key="6">
    <source>
        <dbReference type="Pfam" id="PF04542"/>
    </source>
</evidence>
<dbReference type="PANTHER" id="PTHR43133:SF8">
    <property type="entry name" value="RNA POLYMERASE SIGMA FACTOR HI_1459-RELATED"/>
    <property type="match status" value="1"/>
</dbReference>
<evidence type="ECO:0000256" key="3">
    <source>
        <dbReference type="ARBA" id="ARBA00023125"/>
    </source>
</evidence>
<evidence type="ECO:0000313" key="7">
    <source>
        <dbReference type="EMBL" id="MDW5597502.1"/>
    </source>
</evidence>
<feature type="region of interest" description="Disordered" evidence="5">
    <location>
        <begin position="85"/>
        <end position="108"/>
    </location>
</feature>
<accession>A0ABU4HXT5</accession>
<evidence type="ECO:0000313" key="8">
    <source>
        <dbReference type="Proteomes" id="UP001284601"/>
    </source>
</evidence>
<evidence type="ECO:0000256" key="4">
    <source>
        <dbReference type="ARBA" id="ARBA00023163"/>
    </source>
</evidence>
<dbReference type="SUPFAM" id="SSF88946">
    <property type="entry name" value="Sigma2 domain of RNA polymerase sigma factors"/>
    <property type="match status" value="1"/>
</dbReference>
<dbReference type="InterPro" id="IPR013325">
    <property type="entry name" value="RNA_pol_sigma_r2"/>
</dbReference>
<gene>
    <name evidence="7" type="ORF">R7226_24345</name>
</gene>
<keyword evidence="1" id="KW-0805">Transcription regulation</keyword>
<keyword evidence="3" id="KW-0238">DNA-binding</keyword>
<sequence>MTSDAALLAAARTDPDAFRELYDRHARAIHDYFVRRSGSADAAFELTAETFAQAWLVRARFRDEASASATPWLYGIARLGRRAPRHHRACRARPRPPRPRGAARPSLQHQGVIPMTARDTTDARLDQLGDALRAAAADDLGATAGAGHVATASARPRRRRRM</sequence>
<evidence type="ECO:0000256" key="2">
    <source>
        <dbReference type="ARBA" id="ARBA00023082"/>
    </source>
</evidence>
<proteinExistence type="predicted"/>
<dbReference type="PANTHER" id="PTHR43133">
    <property type="entry name" value="RNA POLYMERASE ECF-TYPE SIGMA FACTO"/>
    <property type="match status" value="1"/>
</dbReference>
<dbReference type="Pfam" id="PF04542">
    <property type="entry name" value="Sigma70_r2"/>
    <property type="match status" value="1"/>
</dbReference>
<keyword evidence="2" id="KW-0731">Sigma factor</keyword>
<dbReference type="Proteomes" id="UP001284601">
    <property type="component" value="Unassembled WGS sequence"/>
</dbReference>
<protein>
    <submittedName>
        <fullName evidence="7">Sigma factor</fullName>
    </submittedName>
</protein>
<dbReference type="Gene3D" id="1.10.1740.10">
    <property type="match status" value="1"/>
</dbReference>
<evidence type="ECO:0000256" key="1">
    <source>
        <dbReference type="ARBA" id="ARBA00023015"/>
    </source>
</evidence>
<name>A0ABU4HXT5_9ACTN</name>
<keyword evidence="4" id="KW-0804">Transcription</keyword>
<dbReference type="InterPro" id="IPR039425">
    <property type="entry name" value="RNA_pol_sigma-70-like"/>
</dbReference>
<evidence type="ECO:0000256" key="5">
    <source>
        <dbReference type="SAM" id="MobiDB-lite"/>
    </source>
</evidence>
<keyword evidence="8" id="KW-1185">Reference proteome</keyword>
<organism evidence="7 8">
    <name type="scientific">Conexibacter stalactiti</name>
    <dbReference type="NCBI Taxonomy" id="1940611"/>
    <lineage>
        <taxon>Bacteria</taxon>
        <taxon>Bacillati</taxon>
        <taxon>Actinomycetota</taxon>
        <taxon>Thermoleophilia</taxon>
        <taxon>Solirubrobacterales</taxon>
        <taxon>Conexibacteraceae</taxon>
        <taxon>Conexibacter</taxon>
    </lineage>
</organism>
<feature type="domain" description="RNA polymerase sigma-70 region 2" evidence="6">
    <location>
        <begin position="21"/>
        <end position="78"/>
    </location>
</feature>
<feature type="non-terminal residue" evidence="7">
    <location>
        <position position="162"/>
    </location>
</feature>
<comment type="caution">
    <text evidence="7">The sequence shown here is derived from an EMBL/GenBank/DDBJ whole genome shotgun (WGS) entry which is preliminary data.</text>
</comment>
<dbReference type="InterPro" id="IPR007627">
    <property type="entry name" value="RNA_pol_sigma70_r2"/>
</dbReference>
<dbReference type="EMBL" id="JAWSTH010000090">
    <property type="protein sequence ID" value="MDW5597502.1"/>
    <property type="molecule type" value="Genomic_DNA"/>
</dbReference>
<feature type="compositionally biased region" description="Basic residues" evidence="5">
    <location>
        <begin position="85"/>
        <end position="98"/>
    </location>
</feature>
<reference evidence="8" key="1">
    <citation type="submission" date="2023-07" db="EMBL/GenBank/DDBJ databases">
        <title>Conexibacter stalactiti sp. nov., isolated from stalactites in a lava cave and emended description of the genus Conexibacter.</title>
        <authorList>
            <person name="Lee S.D."/>
        </authorList>
    </citation>
    <scope>NUCLEOTIDE SEQUENCE [LARGE SCALE GENOMIC DNA]</scope>
    <source>
        <strain evidence="8">KCTC 39840</strain>
    </source>
</reference>
<reference evidence="7 8" key="2">
    <citation type="submission" date="2023-10" db="EMBL/GenBank/DDBJ databases">
        <authorList>
            <person name="Han X.F."/>
        </authorList>
    </citation>
    <scope>NUCLEOTIDE SEQUENCE [LARGE SCALE GENOMIC DNA]</scope>
    <source>
        <strain evidence="7 8">KCTC 39840</strain>
    </source>
</reference>